<dbReference type="CDD" id="cd06464">
    <property type="entry name" value="ACD_sHsps-like"/>
    <property type="match status" value="1"/>
</dbReference>
<comment type="similarity">
    <text evidence="1 2">Belongs to the small heat shock protein (HSP20) family.</text>
</comment>
<accession>A0A455SXA9</accession>
<dbReference type="SUPFAM" id="SSF49764">
    <property type="entry name" value="HSP20-like chaperones"/>
    <property type="match status" value="1"/>
</dbReference>
<sequence length="164" mass="18412">MTTTMVTRFDPLHEMISLREAMNRLFEQSVVRPLWHLSGEPRPQLPLDVYEGEQGYVVRALVPGVKPDDIGLEVQGQNLLIRVTYPAAVEEGRQVHWLMHEIGSGPCERVVTFERPIDGEKVEARCEHGLLTITVPVAEESRPRRISVTAAEAGQRPEPQLVTA</sequence>
<dbReference type="Pfam" id="PF00011">
    <property type="entry name" value="HSP20"/>
    <property type="match status" value="1"/>
</dbReference>
<dbReference type="AlphaFoldDB" id="A0A455SXA9"/>
<dbReference type="PANTHER" id="PTHR11527">
    <property type="entry name" value="HEAT-SHOCK PROTEIN 20 FAMILY MEMBER"/>
    <property type="match status" value="1"/>
</dbReference>
<name>A0A455SXA9_9CHLR</name>
<evidence type="ECO:0000259" key="3">
    <source>
        <dbReference type="PROSITE" id="PS01031"/>
    </source>
</evidence>
<evidence type="ECO:0000256" key="1">
    <source>
        <dbReference type="PROSITE-ProRule" id="PRU00285"/>
    </source>
</evidence>
<proteinExistence type="inferred from homology"/>
<gene>
    <name evidence="4" type="ORF">KTA_00100</name>
</gene>
<dbReference type="Gene3D" id="2.60.40.790">
    <property type="match status" value="1"/>
</dbReference>
<reference evidence="4" key="1">
    <citation type="submission" date="2018-12" db="EMBL/GenBank/DDBJ databases">
        <title>Novel natural products biosynthetic potential of the class Ktedonobacteria.</title>
        <authorList>
            <person name="Zheng Y."/>
            <person name="Saitou A."/>
            <person name="Wang C.M."/>
            <person name="Toyoda A."/>
            <person name="Minakuchi Y."/>
            <person name="Sekiguchi Y."/>
            <person name="Ueda K."/>
            <person name="Takano H."/>
            <person name="Sakai Y."/>
            <person name="Yokota A."/>
            <person name="Yabe S."/>
        </authorList>
    </citation>
    <scope>NUCLEOTIDE SEQUENCE</scope>
    <source>
        <strain evidence="4">A3-2</strain>
    </source>
</reference>
<protein>
    <submittedName>
        <fullName evidence="4">Heat-shock protein Hsp20</fullName>
    </submittedName>
</protein>
<evidence type="ECO:0000313" key="4">
    <source>
        <dbReference type="EMBL" id="BBH91811.1"/>
    </source>
</evidence>
<dbReference type="EMBL" id="AP019377">
    <property type="protein sequence ID" value="BBH91811.1"/>
    <property type="molecule type" value="Genomic_DNA"/>
</dbReference>
<dbReference type="InterPro" id="IPR008978">
    <property type="entry name" value="HSP20-like_chaperone"/>
</dbReference>
<dbReference type="InterPro" id="IPR031107">
    <property type="entry name" value="Small_HSP"/>
</dbReference>
<evidence type="ECO:0000256" key="2">
    <source>
        <dbReference type="RuleBase" id="RU003616"/>
    </source>
</evidence>
<dbReference type="PROSITE" id="PS01031">
    <property type="entry name" value="SHSP"/>
    <property type="match status" value="1"/>
</dbReference>
<feature type="domain" description="SHSP" evidence="3">
    <location>
        <begin position="38"/>
        <end position="151"/>
    </location>
</feature>
<organism evidence="4">
    <name type="scientific">Thermogemmatispora argillosa</name>
    <dbReference type="NCBI Taxonomy" id="2045280"/>
    <lineage>
        <taxon>Bacteria</taxon>
        <taxon>Bacillati</taxon>
        <taxon>Chloroflexota</taxon>
        <taxon>Ktedonobacteria</taxon>
        <taxon>Thermogemmatisporales</taxon>
        <taxon>Thermogemmatisporaceae</taxon>
        <taxon>Thermogemmatispora</taxon>
    </lineage>
</organism>
<dbReference type="InterPro" id="IPR002068">
    <property type="entry name" value="A-crystallin/Hsp20_dom"/>
</dbReference>